<keyword evidence="1" id="KW-0472">Membrane</keyword>
<protein>
    <recommendedName>
        <fullName evidence="4">Zinc finger GRF-type domain-containing protein</fullName>
    </recommendedName>
</protein>
<evidence type="ECO:0008006" key="4">
    <source>
        <dbReference type="Google" id="ProtNLM"/>
    </source>
</evidence>
<keyword evidence="1" id="KW-0812">Transmembrane</keyword>
<keyword evidence="1" id="KW-1133">Transmembrane helix</keyword>
<dbReference type="PANTHER" id="PTHR33248">
    <property type="entry name" value="ZINC ION-BINDING PROTEIN"/>
    <property type="match status" value="1"/>
</dbReference>
<evidence type="ECO:0000313" key="2">
    <source>
        <dbReference type="EMBL" id="MED6128085.1"/>
    </source>
</evidence>
<gene>
    <name evidence="2" type="ORF">PIB30_094307</name>
</gene>
<sequence>MSRRPHSSETRNRTLGDYSVGGDSRTCTVSTDSVGQPRKKKFASPRCYCGSYAIIFQSCTKLNPVRFFLGCPNYNTSQAHCKYFYWLDTLVEENIEEGSSGRNTIFMGNRLKELKKRVMELEMELKIKLKNDVRGIHDHKCLCFAIVGLISILLVLAIKGMF</sequence>
<proteinExistence type="predicted"/>
<organism evidence="2 3">
    <name type="scientific">Stylosanthes scabra</name>
    <dbReference type="NCBI Taxonomy" id="79078"/>
    <lineage>
        <taxon>Eukaryota</taxon>
        <taxon>Viridiplantae</taxon>
        <taxon>Streptophyta</taxon>
        <taxon>Embryophyta</taxon>
        <taxon>Tracheophyta</taxon>
        <taxon>Spermatophyta</taxon>
        <taxon>Magnoliopsida</taxon>
        <taxon>eudicotyledons</taxon>
        <taxon>Gunneridae</taxon>
        <taxon>Pentapetalae</taxon>
        <taxon>rosids</taxon>
        <taxon>fabids</taxon>
        <taxon>Fabales</taxon>
        <taxon>Fabaceae</taxon>
        <taxon>Papilionoideae</taxon>
        <taxon>50 kb inversion clade</taxon>
        <taxon>dalbergioids sensu lato</taxon>
        <taxon>Dalbergieae</taxon>
        <taxon>Pterocarpus clade</taxon>
        <taxon>Stylosanthes</taxon>
    </lineage>
</organism>
<evidence type="ECO:0000313" key="3">
    <source>
        <dbReference type="Proteomes" id="UP001341840"/>
    </source>
</evidence>
<comment type="caution">
    <text evidence="2">The sequence shown here is derived from an EMBL/GenBank/DDBJ whole genome shotgun (WGS) entry which is preliminary data.</text>
</comment>
<dbReference type="Proteomes" id="UP001341840">
    <property type="component" value="Unassembled WGS sequence"/>
</dbReference>
<reference evidence="2 3" key="1">
    <citation type="journal article" date="2023" name="Plants (Basel)">
        <title>Bridging the Gap: Combining Genomics and Transcriptomics Approaches to Understand Stylosanthes scabra, an Orphan Legume from the Brazilian Caatinga.</title>
        <authorList>
            <person name="Ferreira-Neto J.R.C."/>
            <person name="da Silva M.D."/>
            <person name="Binneck E."/>
            <person name="de Melo N.F."/>
            <person name="da Silva R.H."/>
            <person name="de Melo A.L.T.M."/>
            <person name="Pandolfi V."/>
            <person name="Bustamante F.O."/>
            <person name="Brasileiro-Vidal A.C."/>
            <person name="Benko-Iseppon A.M."/>
        </authorList>
    </citation>
    <scope>NUCLEOTIDE SEQUENCE [LARGE SCALE GENOMIC DNA]</scope>
    <source>
        <tissue evidence="2">Leaves</tissue>
    </source>
</reference>
<keyword evidence="3" id="KW-1185">Reference proteome</keyword>
<name>A0ABU6RVT7_9FABA</name>
<feature type="transmembrane region" description="Helical" evidence="1">
    <location>
        <begin position="141"/>
        <end position="158"/>
    </location>
</feature>
<accession>A0ABU6RVT7</accession>
<evidence type="ECO:0000256" key="1">
    <source>
        <dbReference type="SAM" id="Phobius"/>
    </source>
</evidence>
<dbReference type="EMBL" id="JASCZI010032282">
    <property type="protein sequence ID" value="MED6128085.1"/>
    <property type="molecule type" value="Genomic_DNA"/>
</dbReference>